<evidence type="ECO:0000256" key="2">
    <source>
        <dbReference type="ARBA" id="ARBA00022737"/>
    </source>
</evidence>
<keyword evidence="2" id="KW-0677">Repeat</keyword>
<dbReference type="PANTHER" id="PTHR11364:SF27">
    <property type="entry name" value="SULFURTRANSFERASE"/>
    <property type="match status" value="1"/>
</dbReference>
<feature type="domain" description="Rhodanese" evidence="3">
    <location>
        <begin position="12"/>
        <end position="77"/>
    </location>
</feature>
<proteinExistence type="predicted"/>
<dbReference type="EMBL" id="CP103300">
    <property type="protein sequence ID" value="UYM17926.1"/>
    <property type="molecule type" value="Genomic_DNA"/>
</dbReference>
<keyword evidence="1" id="KW-0808">Transferase</keyword>
<dbReference type="Pfam" id="PF00581">
    <property type="entry name" value="Rhodanese"/>
    <property type="match status" value="1"/>
</dbReference>
<evidence type="ECO:0000256" key="1">
    <source>
        <dbReference type="ARBA" id="ARBA00022679"/>
    </source>
</evidence>
<dbReference type="InterPro" id="IPR045078">
    <property type="entry name" value="TST/MPST-like"/>
</dbReference>
<dbReference type="PROSITE" id="PS50206">
    <property type="entry name" value="RHODANESE_3"/>
    <property type="match status" value="1"/>
</dbReference>
<sequence length="110" mass="12304">MAGTPPATGKLPPVKQLEDLFSRLGYTGNEHIVVYDDEGGGWAGRFIWTLDVIGHKNYSYLNGGIHAWLKEDHRTENEPVQLEPGRVSLTIARSRKNGCSAIDRFLPRSR</sequence>
<evidence type="ECO:0000313" key="5">
    <source>
        <dbReference type="Proteomes" id="UP001163255"/>
    </source>
</evidence>
<reference evidence="4" key="1">
    <citation type="submission" date="2022-10" db="EMBL/GenBank/DDBJ databases">
        <title>Completed Genome Sequence of two octocoral isolated bacterium, Endozoicomonas euniceicola EF212T and Endozoicomonas gorgoniicola PS125T.</title>
        <authorList>
            <person name="Chiou Y.-J."/>
            <person name="Chen Y.-H."/>
        </authorList>
    </citation>
    <scope>NUCLEOTIDE SEQUENCE</scope>
    <source>
        <strain evidence="4">EF212</strain>
    </source>
</reference>
<dbReference type="InterPro" id="IPR036873">
    <property type="entry name" value="Rhodanese-like_dom_sf"/>
</dbReference>
<protein>
    <submittedName>
        <fullName evidence="4">Rhodanese-like domain-containing protein</fullName>
    </submittedName>
</protein>
<organism evidence="4 5">
    <name type="scientific">Endozoicomonas euniceicola</name>
    <dbReference type="NCBI Taxonomy" id="1234143"/>
    <lineage>
        <taxon>Bacteria</taxon>
        <taxon>Pseudomonadati</taxon>
        <taxon>Pseudomonadota</taxon>
        <taxon>Gammaproteobacteria</taxon>
        <taxon>Oceanospirillales</taxon>
        <taxon>Endozoicomonadaceae</taxon>
        <taxon>Endozoicomonas</taxon>
    </lineage>
</organism>
<dbReference type="Proteomes" id="UP001163255">
    <property type="component" value="Chromosome"/>
</dbReference>
<dbReference type="PANTHER" id="PTHR11364">
    <property type="entry name" value="THIOSULFATE SULFERTANSFERASE"/>
    <property type="match status" value="1"/>
</dbReference>
<name>A0ABY6H0Y1_9GAMM</name>
<dbReference type="Gene3D" id="3.40.250.10">
    <property type="entry name" value="Rhodanese-like domain"/>
    <property type="match status" value="1"/>
</dbReference>
<dbReference type="SUPFAM" id="SSF52821">
    <property type="entry name" value="Rhodanese/Cell cycle control phosphatase"/>
    <property type="match status" value="1"/>
</dbReference>
<keyword evidence="5" id="KW-1185">Reference proteome</keyword>
<evidence type="ECO:0000259" key="3">
    <source>
        <dbReference type="PROSITE" id="PS50206"/>
    </source>
</evidence>
<evidence type="ECO:0000313" key="4">
    <source>
        <dbReference type="EMBL" id="UYM17926.1"/>
    </source>
</evidence>
<dbReference type="RefSeq" id="WP_262600692.1">
    <property type="nucleotide sequence ID" value="NZ_CP103300.1"/>
</dbReference>
<gene>
    <name evidence="4" type="ORF">NX720_08470</name>
</gene>
<dbReference type="InterPro" id="IPR001763">
    <property type="entry name" value="Rhodanese-like_dom"/>
</dbReference>
<accession>A0ABY6H0Y1</accession>